<proteinExistence type="predicted"/>
<evidence type="ECO:0000313" key="1">
    <source>
        <dbReference type="Proteomes" id="UP000887580"/>
    </source>
</evidence>
<sequence length="1083" mass="125560">MAPSPAKNKSRMSRNTAEIAREICAAIKDVYYDSSKDSFKKRTTDLLNLYKQIVKERDVIINKDEYMSELGYRVDVFLDGAKCHEGQLRVFKLYALLAVKCLKDFDDSSILETVMLSIHKKKYNISAFIRNSVVALIGRLLYCAVLEPKKGDNKETFYATVLPERTFIDLYTILWHLSADTDEDIRVGVLIAIARVQSYPGLMKLVNTDIMETTKQLFVLGTRDLSEKVRCQAVKGITVETAGESRLLLERLIHDPCEEVRLEIAKKLSTDVPITFFSKAERQSLIRARDLFLADTIIPEYYEILYSWACDLYCERQGYEFDVQLTQSQILSGVYDLLDSFRITKELGQIFQRFFDHLRTKFFEDIADDEKSFVLFAQLFEYKDSPYLNAENYEDVAAVDDVSTGLNALNDKMKALFMWQYLTEYSCHLRLSEATRDECRKILLPTMSEFSKFIPEIWTTLKAGGEKESERRVYEYQNNCAKSLINMFHSIDTEELGMIKWKETLSDLLVDYSFKYDSDLVSLIVHDYFYYHYDIKHDPDNALHELSDLMTKIGDVGAKFNNTQDMYVETTQMDFTQLMNASQSNEASPSPMENMEPQKRKRCVQVLAGVFKNGFFLQHHPVLEGLLTDYAIATFDNPIDHDSRREAFICIAGMAPLLDQNNANFVKYARTILEDQRSQIVELQKIALLLIHDSIGIYGYAKVNEWYFAEVENATTSSNKLVKKLIDLCETPDTAFSSFVIRILLRFILFDHQRTFHDAFVYLLLKLFNPGEEKQLKILLVYFFTQFCHYSREHQCIMAAAFVDAMMKLADIDLDSPFINVDRDEMITFVLQITSFNVLNAKALDREHGTAHLYLAARLLTKLEKVLDNKNYAVFFGGMLNKCEVSEVFEEKLFETVKRGCERLHPMTPDARVKKFIETFHKRLESAEKHSKSKKAIARPEIIPKSRQELEKEMEEIVYFLKSNTEETNINKRTWLTEEIPKEEGIFSKMRIFGEVHITIDDIRAKLIEKDSPLFQSRSENPTERPPRPTTTPRKREREVVATPSTPKNRSRNNLPPPSTRTLRRKPLKERLNTVAEEEDFAD</sequence>
<organism evidence="1 2">
    <name type="scientific">Panagrolaimus sp. PS1159</name>
    <dbReference type="NCBI Taxonomy" id="55785"/>
    <lineage>
        <taxon>Eukaryota</taxon>
        <taxon>Metazoa</taxon>
        <taxon>Ecdysozoa</taxon>
        <taxon>Nematoda</taxon>
        <taxon>Chromadorea</taxon>
        <taxon>Rhabditida</taxon>
        <taxon>Tylenchina</taxon>
        <taxon>Panagrolaimomorpha</taxon>
        <taxon>Panagrolaimoidea</taxon>
        <taxon>Panagrolaimidae</taxon>
        <taxon>Panagrolaimus</taxon>
    </lineage>
</organism>
<evidence type="ECO:0000313" key="2">
    <source>
        <dbReference type="WBParaSite" id="PS1159_v2.g10983.t2"/>
    </source>
</evidence>
<reference evidence="2" key="1">
    <citation type="submission" date="2022-11" db="UniProtKB">
        <authorList>
            <consortium name="WormBaseParasite"/>
        </authorList>
    </citation>
    <scope>IDENTIFICATION</scope>
</reference>
<accession>A0AC35EUT7</accession>
<dbReference type="WBParaSite" id="PS1159_v2.g10983.t2">
    <property type="protein sequence ID" value="PS1159_v2.g10983.t2"/>
    <property type="gene ID" value="PS1159_v2.g10983"/>
</dbReference>
<protein>
    <submittedName>
        <fullName evidence="2">Nuclear condensin complex subunit 3 C-terminal domain-containing protein</fullName>
    </submittedName>
</protein>
<name>A0AC35EUT7_9BILA</name>
<dbReference type="Proteomes" id="UP000887580">
    <property type="component" value="Unplaced"/>
</dbReference>